<dbReference type="STRING" id="154538.A0A1M2VGN6"/>
<feature type="region of interest" description="Disordered" evidence="1">
    <location>
        <begin position="793"/>
        <end position="923"/>
    </location>
</feature>
<evidence type="ECO:0000256" key="1">
    <source>
        <dbReference type="SAM" id="MobiDB-lite"/>
    </source>
</evidence>
<dbReference type="OMA" id="DACGATM"/>
<dbReference type="Proteomes" id="UP000184267">
    <property type="component" value="Unassembled WGS sequence"/>
</dbReference>
<proteinExistence type="predicted"/>
<feature type="compositionally biased region" description="Polar residues" evidence="1">
    <location>
        <begin position="884"/>
        <end position="897"/>
    </location>
</feature>
<sequence length="941" mass="100550">MPANSEEDVFLHVTERLIRIGAVPVPLYLQEPALAALSRNAFAAPPNQLNTAPAPAAEPTITRAVARLHQACQHTFGSTEALRYEFEEDAATFGKRCKLTITRPNGTSRVYHSPTAHQRKYDAKAHVSTVALENGAIDFIISGEGTGTPEAEQPPPPPQPEVEYVAEMDESVKSIEQTCLSRTSGRIKPFWLLISEPKFGRTQGCALRIRFGPRNSRVYSVNTIYNSAAEAKKACAEVALADGVLDYITTWSSSSSDMVVDEPGSEFPNSSIGLQQFFDALPQPFPEQVAGKTALDINGPAWLNTTIQSARGGKIVPNFVWTVDTRLGYHGCLLRLERPGEVKSYLVDARFSKRAEAKAAVCLLAMSEGVGDYIRSVAKAIEDRLPPSLRKQAAEVLTPLLNGEYRKAHGPGMQPHIEYEMDLDACGATMIVELCPSPTPEQVRKYTVPAEYRNRNDAKLAVIARAVEEGVIEFLRYKGRPPPPGYIPYYAQQQDNQFANRKRKHWEGGGTGGEWGAGPSEGGWQNFKKPRINGGYNNHQGMQGGGFIPQGQGNQNQRPMWNGQKKFANNMSWSRPNAPGPGQFGNAAGPMHPVGHFQPGPRNVGVGVPPAPPAARMPYPAVGGGGPMPPQPAPYGYPVGGIPSTPAPFYGQAHPQAQFPGAPMQVPQYGAPNGMYAGYYPPQPQPPVTSVPAPMPYQQQQQQYPYGATYTSFPGQGQVSGYQSYSSAPVQYPTPAAQPVYYPQTGVPMPASAPTPPVPPMSAYYPGASGIPAANNTVVAAANTAHAPYQSPHALQLPTQPTPPARPTPPVQPTPPAPVLPVPPVVQPPPPPAVPVPPATQPPPPPPPTQPPPPPPQPAPPSVAPPPPPPLPPSASPPNPPTNNGPLSKSQVKSQSTPPVPKPSNSAPPSQNGKSKKTTKVTIAVESKPKTSVTALYGTWF</sequence>
<protein>
    <submittedName>
        <fullName evidence="2">Uncharacterized protein</fullName>
    </submittedName>
</protein>
<keyword evidence="3" id="KW-1185">Reference proteome</keyword>
<dbReference type="PRINTS" id="PR01217">
    <property type="entry name" value="PRICHEXTENSN"/>
</dbReference>
<feature type="compositionally biased region" description="Pro residues" evidence="1">
    <location>
        <begin position="800"/>
        <end position="883"/>
    </location>
</feature>
<organism evidence="2 3">
    <name type="scientific">Trametes pubescens</name>
    <name type="common">White-rot fungus</name>
    <dbReference type="NCBI Taxonomy" id="154538"/>
    <lineage>
        <taxon>Eukaryota</taxon>
        <taxon>Fungi</taxon>
        <taxon>Dikarya</taxon>
        <taxon>Basidiomycota</taxon>
        <taxon>Agaricomycotina</taxon>
        <taxon>Agaricomycetes</taxon>
        <taxon>Polyporales</taxon>
        <taxon>Polyporaceae</taxon>
        <taxon>Trametes</taxon>
    </lineage>
</organism>
<name>A0A1M2VGN6_TRAPU</name>
<reference evidence="2 3" key="1">
    <citation type="submission" date="2016-10" db="EMBL/GenBank/DDBJ databases">
        <title>Genome sequence of the basidiomycete white-rot fungus Trametes pubescens.</title>
        <authorList>
            <person name="Makela M.R."/>
            <person name="Granchi Z."/>
            <person name="Peng M."/>
            <person name="De Vries R.P."/>
            <person name="Grigoriev I."/>
            <person name="Riley R."/>
            <person name="Hilden K."/>
        </authorList>
    </citation>
    <scope>NUCLEOTIDE SEQUENCE [LARGE SCALE GENOMIC DNA]</scope>
    <source>
        <strain evidence="2 3">FBCC735</strain>
    </source>
</reference>
<comment type="caution">
    <text evidence="2">The sequence shown here is derived from an EMBL/GenBank/DDBJ whole genome shotgun (WGS) entry which is preliminary data.</text>
</comment>
<dbReference type="EMBL" id="MNAD01001265">
    <property type="protein sequence ID" value="OJT06755.1"/>
    <property type="molecule type" value="Genomic_DNA"/>
</dbReference>
<evidence type="ECO:0000313" key="3">
    <source>
        <dbReference type="Proteomes" id="UP000184267"/>
    </source>
</evidence>
<evidence type="ECO:0000313" key="2">
    <source>
        <dbReference type="EMBL" id="OJT06755.1"/>
    </source>
</evidence>
<gene>
    <name evidence="2" type="ORF">TRAPUB_2392</name>
</gene>
<dbReference type="AlphaFoldDB" id="A0A1M2VGN6"/>
<dbReference type="OrthoDB" id="3254160at2759"/>
<accession>A0A1M2VGN6</accession>
<dbReference type="PANTHER" id="PTHR24216:SF65">
    <property type="entry name" value="PAXILLIN-LIKE PROTEIN 1"/>
    <property type="match status" value="1"/>
</dbReference>
<dbReference type="PANTHER" id="PTHR24216">
    <property type="entry name" value="PAXILLIN-RELATED"/>
    <property type="match status" value="1"/>
</dbReference>